<feature type="chain" id="PRO_5004223433" evidence="7">
    <location>
        <begin position="31"/>
        <end position="446"/>
    </location>
</feature>
<evidence type="ECO:0000313" key="9">
    <source>
        <dbReference type="EMBL" id="ABB31683.1"/>
    </source>
</evidence>
<dbReference type="SUPFAM" id="SSF52743">
    <property type="entry name" value="Subtilisin-like"/>
    <property type="match status" value="1"/>
</dbReference>
<keyword evidence="4 5" id="KW-0720">Serine protease</keyword>
<dbReference type="InterPro" id="IPR000209">
    <property type="entry name" value="Peptidase_S8/S53_dom"/>
</dbReference>
<comment type="similarity">
    <text evidence="1 5">Belongs to the peptidase S8 family.</text>
</comment>
<proteinExistence type="inferred from homology"/>
<keyword evidence="3 5" id="KW-0378">Hydrolase</keyword>
<dbReference type="PROSITE" id="PS00137">
    <property type="entry name" value="SUBTILASE_HIS"/>
    <property type="match status" value="1"/>
</dbReference>
<dbReference type="InterPro" id="IPR023828">
    <property type="entry name" value="Peptidase_S8_Ser-AS"/>
</dbReference>
<keyword evidence="6" id="KW-0472">Membrane</keyword>
<protein>
    <submittedName>
        <fullName evidence="9">Serine protease, subtilase family</fullName>
    </submittedName>
</protein>
<reference evidence="9 10" key="2">
    <citation type="journal article" date="2009" name="BMC Microbiol.">
        <title>The genome sequence of Geobacter metallireducens: features of metabolism, physiology and regulation common and dissimilar to Geobacter sulfurreducens.</title>
        <authorList>
            <person name="Aklujkar M."/>
            <person name="Krushkal J."/>
            <person name="DiBartolo G."/>
            <person name="Lapidus A."/>
            <person name="Land M.L."/>
            <person name="Lovley D.R."/>
        </authorList>
    </citation>
    <scope>NUCLEOTIDE SEQUENCE [LARGE SCALE GENOMIC DNA]</scope>
    <source>
        <strain evidence="10">ATCC 53774 / DSM 7210 / GS-15</strain>
    </source>
</reference>
<evidence type="ECO:0000256" key="1">
    <source>
        <dbReference type="ARBA" id="ARBA00011073"/>
    </source>
</evidence>
<evidence type="ECO:0000256" key="3">
    <source>
        <dbReference type="ARBA" id="ARBA00022801"/>
    </source>
</evidence>
<reference evidence="9 10" key="1">
    <citation type="submission" date="2005-10" db="EMBL/GenBank/DDBJ databases">
        <title>Complete sequence of Geobacter metallireducens GS-15.</title>
        <authorList>
            <consortium name="US DOE Joint Genome Institute"/>
            <person name="Copeland A."/>
            <person name="Lucas S."/>
            <person name="Lapidus A."/>
            <person name="Barry K."/>
            <person name="Detter J.C."/>
            <person name="Glavina T."/>
            <person name="Hammon N."/>
            <person name="Israni S."/>
            <person name="Pitluck S."/>
            <person name="Di Bartolo G."/>
            <person name="Chain P."/>
            <person name="Schmutz J."/>
            <person name="Larimer F."/>
            <person name="Land M."/>
            <person name="Kyrpides N."/>
            <person name="Ivanova N."/>
            <person name="Richardson P."/>
        </authorList>
    </citation>
    <scope>NUCLEOTIDE SEQUENCE [LARGE SCALE GENOMIC DNA]</scope>
    <source>
        <strain evidence="10">ATCC 53774 / DSM 7210 / GS-15</strain>
    </source>
</reference>
<evidence type="ECO:0000256" key="4">
    <source>
        <dbReference type="ARBA" id="ARBA00022825"/>
    </source>
</evidence>
<dbReference type="InterPro" id="IPR050131">
    <property type="entry name" value="Peptidase_S8_subtilisin-like"/>
</dbReference>
<feature type="active site" description="Charge relay system" evidence="5">
    <location>
        <position position="189"/>
    </location>
</feature>
<feature type="domain" description="Peptidase S8/S53" evidence="8">
    <location>
        <begin position="138"/>
        <end position="391"/>
    </location>
</feature>
<keyword evidence="6" id="KW-1133">Transmembrane helix</keyword>
<keyword evidence="2 5" id="KW-0645">Protease</keyword>
<dbReference type="EMBL" id="CP000148">
    <property type="protein sequence ID" value="ABB31683.1"/>
    <property type="molecule type" value="Genomic_DNA"/>
</dbReference>
<dbReference type="HOGENOM" id="CLU_011263_1_7_7"/>
<feature type="transmembrane region" description="Helical" evidence="6">
    <location>
        <begin position="420"/>
        <end position="442"/>
    </location>
</feature>
<evidence type="ECO:0000313" key="10">
    <source>
        <dbReference type="Proteomes" id="UP000007073"/>
    </source>
</evidence>
<dbReference type="STRING" id="269799.Gmet_1449"/>
<evidence type="ECO:0000256" key="2">
    <source>
        <dbReference type="ARBA" id="ARBA00022670"/>
    </source>
</evidence>
<dbReference type="PANTHER" id="PTHR43806:SF11">
    <property type="entry name" value="CEREVISIN-RELATED"/>
    <property type="match status" value="1"/>
</dbReference>
<dbReference type="InterPro" id="IPR026442">
    <property type="entry name" value="IPTL_CTERM"/>
</dbReference>
<dbReference type="NCBIfam" id="TIGR04174">
    <property type="entry name" value="IPTL_CTERM"/>
    <property type="match status" value="1"/>
</dbReference>
<evidence type="ECO:0000256" key="5">
    <source>
        <dbReference type="PROSITE-ProRule" id="PRU01240"/>
    </source>
</evidence>
<evidence type="ECO:0000256" key="6">
    <source>
        <dbReference type="SAM" id="Phobius"/>
    </source>
</evidence>
<dbReference type="PRINTS" id="PR00723">
    <property type="entry name" value="SUBTILISIN"/>
</dbReference>
<dbReference type="InterPro" id="IPR036852">
    <property type="entry name" value="Peptidase_S8/S53_dom_sf"/>
</dbReference>
<dbReference type="PROSITE" id="PS00138">
    <property type="entry name" value="SUBTILASE_SER"/>
    <property type="match status" value="1"/>
</dbReference>
<keyword evidence="10" id="KW-1185">Reference proteome</keyword>
<accession>Q39VP1</accession>
<dbReference type="RefSeq" id="WP_004511620.1">
    <property type="nucleotide sequence ID" value="NC_007517.1"/>
</dbReference>
<dbReference type="GO" id="GO:0006508">
    <property type="term" value="P:proteolysis"/>
    <property type="evidence" value="ECO:0007669"/>
    <property type="project" value="UniProtKB-KW"/>
</dbReference>
<gene>
    <name evidence="9" type="ordered locus">Gmet_1449</name>
</gene>
<dbReference type="Gene3D" id="3.40.50.200">
    <property type="entry name" value="Peptidase S8/S53 domain"/>
    <property type="match status" value="1"/>
</dbReference>
<dbReference type="Pfam" id="PF00082">
    <property type="entry name" value="Peptidase_S8"/>
    <property type="match status" value="1"/>
</dbReference>
<dbReference type="KEGG" id="gme:Gmet_1449"/>
<dbReference type="InterPro" id="IPR015500">
    <property type="entry name" value="Peptidase_S8_subtilisin-rel"/>
</dbReference>
<dbReference type="Proteomes" id="UP000007073">
    <property type="component" value="Chromosome"/>
</dbReference>
<organism evidence="9 10">
    <name type="scientific">Geobacter metallireducens (strain ATCC 53774 / DSM 7210 / GS-15)</name>
    <dbReference type="NCBI Taxonomy" id="269799"/>
    <lineage>
        <taxon>Bacteria</taxon>
        <taxon>Pseudomonadati</taxon>
        <taxon>Thermodesulfobacteriota</taxon>
        <taxon>Desulfuromonadia</taxon>
        <taxon>Geobacterales</taxon>
        <taxon>Geobacteraceae</taxon>
        <taxon>Geobacter</taxon>
    </lineage>
</organism>
<evidence type="ECO:0000259" key="8">
    <source>
        <dbReference type="Pfam" id="PF00082"/>
    </source>
</evidence>
<keyword evidence="6" id="KW-0812">Transmembrane</keyword>
<dbReference type="PANTHER" id="PTHR43806">
    <property type="entry name" value="PEPTIDASE S8"/>
    <property type="match status" value="1"/>
</dbReference>
<dbReference type="GO" id="GO:0004252">
    <property type="term" value="F:serine-type endopeptidase activity"/>
    <property type="evidence" value="ECO:0007669"/>
    <property type="project" value="UniProtKB-UniRule"/>
</dbReference>
<feature type="active site" description="Charge relay system" evidence="5">
    <location>
        <position position="147"/>
    </location>
</feature>
<dbReference type="InterPro" id="IPR022398">
    <property type="entry name" value="Peptidase_S8_His-AS"/>
</dbReference>
<sequence>MPAHRLPVIRKILAATFLAALFSQSPASVAAAAPVEPPGMRQRLSSGAPQEMLILLDEGAIAKSHVIGALRAEGGEVVTDYSHLPMLFARIRSTKALDRLLTAPGIQAVYENRVLRPHLAESLPLIGQPPLAAIGKTGSGTTVAIIDSGINYTLPAFGSCTAPGVPADCKVAASVDIATNDNALDDLGHGTNVAGIVAGVAPGAKLAVLDVFNPDGTSSDALVIAGINWAISNRATYNIVAINMSLGDGSRNTAACSNRGTNPYVTPINNAKSAGIVTVISAGNEGYTDGISRPACTPAAVSVGAVYDANVGGIKWTACTDATSGADKVPCMSNTATFLNMLAPGAFITAAGSTMGGTSQAAPHVAGSVAVLKAQYPNETPDQLISRLISSGKPVTDQRTGGVFPRLDLFSSMGLPDSNFVPAMSPWGIGLSAVFLGGALAVRRRS</sequence>
<feature type="active site" description="Charge relay system" evidence="5">
    <location>
        <position position="359"/>
    </location>
</feature>
<dbReference type="PROSITE" id="PS51892">
    <property type="entry name" value="SUBTILASE"/>
    <property type="match status" value="1"/>
</dbReference>
<feature type="signal peptide" evidence="7">
    <location>
        <begin position="1"/>
        <end position="30"/>
    </location>
</feature>
<dbReference type="AlphaFoldDB" id="Q39VP1"/>
<keyword evidence="7" id="KW-0732">Signal</keyword>
<name>Q39VP1_GEOMG</name>
<dbReference type="eggNOG" id="COG1404">
    <property type="taxonomic scope" value="Bacteria"/>
</dbReference>
<evidence type="ECO:0000256" key="7">
    <source>
        <dbReference type="SAM" id="SignalP"/>
    </source>
</evidence>